<gene>
    <name evidence="1" type="ORF">DQX05_06645</name>
</gene>
<evidence type="ECO:0008006" key="3">
    <source>
        <dbReference type="Google" id="ProtNLM"/>
    </source>
</evidence>
<reference evidence="1 2" key="1">
    <citation type="submission" date="2018-09" db="EMBL/GenBank/DDBJ databases">
        <title>Paenibacillus SK2017-BO5.</title>
        <authorList>
            <person name="Piskunova J.V."/>
            <person name="Dubiley S.A."/>
            <person name="Severinov K.V."/>
        </authorList>
    </citation>
    <scope>NUCLEOTIDE SEQUENCE [LARGE SCALE GENOMIC DNA]</scope>
    <source>
        <strain evidence="1 2">BO5</strain>
    </source>
</reference>
<comment type="caution">
    <text evidence="1">The sequence shown here is derived from an EMBL/GenBank/DDBJ whole genome shotgun (WGS) entry which is preliminary data.</text>
</comment>
<dbReference type="InterPro" id="IPR024307">
    <property type="entry name" value="YmaF"/>
</dbReference>
<dbReference type="Proteomes" id="UP000266177">
    <property type="component" value="Unassembled WGS sequence"/>
</dbReference>
<protein>
    <recommendedName>
        <fullName evidence="3">YmaF family protein</fullName>
    </recommendedName>
</protein>
<proteinExistence type="predicted"/>
<evidence type="ECO:0000313" key="2">
    <source>
        <dbReference type="Proteomes" id="UP000266177"/>
    </source>
</evidence>
<dbReference type="Pfam" id="PF12788">
    <property type="entry name" value="YmaF"/>
    <property type="match status" value="1"/>
</dbReference>
<accession>A0A3A3H6K4</accession>
<dbReference type="OrthoDB" id="1682334at2"/>
<dbReference type="RefSeq" id="WP_119792403.1">
    <property type="nucleotide sequence ID" value="NZ_QYZD01000004.1"/>
</dbReference>
<dbReference type="AlphaFoldDB" id="A0A3A3H6K4"/>
<name>A0A3A3H6K4_PANTH</name>
<sequence length="127" mass="13742">MEIPVTGFVHHSEGGNEHSHKLYITSWNGRPVHVHEFSGITSVNVGHRHEYAGTTEPAPSGVQHTHHYHAKTTFNAGHSHVIRGTTGPAIPLPSGGHIHMFEGVTTVNGSTPHAHHYEGRTGNEISC</sequence>
<organism evidence="1 2">
    <name type="scientific">Paenibacillus thiaminolyticus</name>
    <name type="common">Bacillus thiaminolyticus</name>
    <dbReference type="NCBI Taxonomy" id="49283"/>
    <lineage>
        <taxon>Bacteria</taxon>
        <taxon>Bacillati</taxon>
        <taxon>Bacillota</taxon>
        <taxon>Bacilli</taxon>
        <taxon>Bacillales</taxon>
        <taxon>Paenibacillaceae</taxon>
        <taxon>Paenibacillus</taxon>
    </lineage>
</organism>
<evidence type="ECO:0000313" key="1">
    <source>
        <dbReference type="EMBL" id="RJG25340.1"/>
    </source>
</evidence>
<dbReference type="EMBL" id="QYZD01000004">
    <property type="protein sequence ID" value="RJG25340.1"/>
    <property type="molecule type" value="Genomic_DNA"/>
</dbReference>